<evidence type="ECO:0000259" key="4">
    <source>
        <dbReference type="PROSITE" id="PS50015"/>
    </source>
</evidence>
<keyword evidence="2" id="KW-0325">Glycoprotein</keyword>
<reference evidence="6" key="1">
    <citation type="submission" date="2022-11" db="UniProtKB">
        <authorList>
            <consortium name="WormBaseParasite"/>
        </authorList>
    </citation>
    <scope>IDENTIFICATION</scope>
</reference>
<feature type="signal peptide" evidence="3">
    <location>
        <begin position="1"/>
        <end position="17"/>
    </location>
</feature>
<dbReference type="PANTHER" id="PTHR11480">
    <property type="entry name" value="SAPOSIN-RELATED"/>
    <property type="match status" value="1"/>
</dbReference>
<feature type="chain" id="PRO_5037572995" evidence="3">
    <location>
        <begin position="18"/>
        <end position="101"/>
    </location>
</feature>
<dbReference type="InterPro" id="IPR051428">
    <property type="entry name" value="Sphingo_Act-Surfact_Prot"/>
</dbReference>
<dbReference type="Gene3D" id="1.10.225.10">
    <property type="entry name" value="Saposin-like"/>
    <property type="match status" value="1"/>
</dbReference>
<dbReference type="AlphaFoldDB" id="A0A914V4K5"/>
<dbReference type="WBParaSite" id="PSAMB.scaffold1537size30365.g13736.t1">
    <property type="protein sequence ID" value="PSAMB.scaffold1537size30365.g13736.t1"/>
    <property type="gene ID" value="PSAMB.scaffold1537size30365.g13736"/>
</dbReference>
<feature type="domain" description="Saposin B-type" evidence="4">
    <location>
        <begin position="23"/>
        <end position="101"/>
    </location>
</feature>
<dbReference type="InterPro" id="IPR008139">
    <property type="entry name" value="SaposinB_dom"/>
</dbReference>
<evidence type="ECO:0000313" key="5">
    <source>
        <dbReference type="Proteomes" id="UP000887566"/>
    </source>
</evidence>
<dbReference type="PROSITE" id="PS50015">
    <property type="entry name" value="SAP_B"/>
    <property type="match status" value="1"/>
</dbReference>
<organism evidence="5 6">
    <name type="scientific">Plectus sambesii</name>
    <dbReference type="NCBI Taxonomy" id="2011161"/>
    <lineage>
        <taxon>Eukaryota</taxon>
        <taxon>Metazoa</taxon>
        <taxon>Ecdysozoa</taxon>
        <taxon>Nematoda</taxon>
        <taxon>Chromadorea</taxon>
        <taxon>Plectida</taxon>
        <taxon>Plectina</taxon>
        <taxon>Plectoidea</taxon>
        <taxon>Plectidae</taxon>
        <taxon>Plectus</taxon>
    </lineage>
</organism>
<accession>A0A914V4K5</accession>
<evidence type="ECO:0000256" key="2">
    <source>
        <dbReference type="ARBA" id="ARBA00023180"/>
    </source>
</evidence>
<evidence type="ECO:0000313" key="6">
    <source>
        <dbReference type="WBParaSite" id="PSAMB.scaffold1537size30365.g13736.t1"/>
    </source>
</evidence>
<evidence type="ECO:0000256" key="1">
    <source>
        <dbReference type="ARBA" id="ARBA00023157"/>
    </source>
</evidence>
<dbReference type="InterPro" id="IPR011001">
    <property type="entry name" value="Saposin-like"/>
</dbReference>
<dbReference type="Proteomes" id="UP000887566">
    <property type="component" value="Unplaced"/>
</dbReference>
<name>A0A914V4K5_9BILA</name>
<dbReference type="Pfam" id="PF03489">
    <property type="entry name" value="SapB_2"/>
    <property type="match status" value="1"/>
</dbReference>
<proteinExistence type="predicted"/>
<evidence type="ECO:0000256" key="3">
    <source>
        <dbReference type="SAM" id="SignalP"/>
    </source>
</evidence>
<dbReference type="InterPro" id="IPR008138">
    <property type="entry name" value="SapB_2"/>
</dbReference>
<protein>
    <submittedName>
        <fullName evidence="6">Saposin B-type domain-containing protein</fullName>
    </submittedName>
</protein>
<dbReference type="SMART" id="SM00741">
    <property type="entry name" value="SapB"/>
    <property type="match status" value="1"/>
</dbReference>
<keyword evidence="5" id="KW-1185">Reference proteome</keyword>
<keyword evidence="1" id="KW-1015">Disulfide bond</keyword>
<sequence>MNAGLIVLLAIFATAYALPQKGMSAECMMCTMVVGEVEQYLEKNEDAEEEEIIQYVCKSLGPMESMCSMLVKSYLPQIIQYIEDDQPPTKVCGPTEANMCK</sequence>
<dbReference type="SUPFAM" id="SSF47862">
    <property type="entry name" value="Saposin"/>
    <property type="match status" value="1"/>
</dbReference>
<keyword evidence="3" id="KW-0732">Signal</keyword>